<evidence type="ECO:0000256" key="1">
    <source>
        <dbReference type="SAM" id="MobiDB-lite"/>
    </source>
</evidence>
<feature type="region of interest" description="Disordered" evidence="1">
    <location>
        <begin position="381"/>
        <end position="434"/>
    </location>
</feature>
<organism evidence="2 3">
    <name type="scientific">Mycena belliarum</name>
    <dbReference type="NCBI Taxonomy" id="1033014"/>
    <lineage>
        <taxon>Eukaryota</taxon>
        <taxon>Fungi</taxon>
        <taxon>Dikarya</taxon>
        <taxon>Basidiomycota</taxon>
        <taxon>Agaricomycotina</taxon>
        <taxon>Agaricomycetes</taxon>
        <taxon>Agaricomycetidae</taxon>
        <taxon>Agaricales</taxon>
        <taxon>Marasmiineae</taxon>
        <taxon>Mycenaceae</taxon>
        <taxon>Mycena</taxon>
    </lineage>
</organism>
<evidence type="ECO:0000313" key="2">
    <source>
        <dbReference type="EMBL" id="KAJ7090744.1"/>
    </source>
</evidence>
<name>A0AAD6U618_9AGAR</name>
<dbReference type="Gene3D" id="3.80.10.10">
    <property type="entry name" value="Ribonuclease Inhibitor"/>
    <property type="match status" value="1"/>
</dbReference>
<dbReference type="InterPro" id="IPR032675">
    <property type="entry name" value="LRR_dom_sf"/>
</dbReference>
<dbReference type="EMBL" id="JARJCN010000021">
    <property type="protein sequence ID" value="KAJ7090744.1"/>
    <property type="molecule type" value="Genomic_DNA"/>
</dbReference>
<dbReference type="AlphaFoldDB" id="A0AAD6U618"/>
<feature type="compositionally biased region" description="Acidic residues" evidence="1">
    <location>
        <begin position="388"/>
        <end position="417"/>
    </location>
</feature>
<evidence type="ECO:0008006" key="4">
    <source>
        <dbReference type="Google" id="ProtNLM"/>
    </source>
</evidence>
<evidence type="ECO:0000313" key="3">
    <source>
        <dbReference type="Proteomes" id="UP001222325"/>
    </source>
</evidence>
<protein>
    <recommendedName>
        <fullName evidence="4">F-box domain-containing protein</fullName>
    </recommendedName>
</protein>
<keyword evidence="3" id="KW-1185">Reference proteome</keyword>
<accession>A0AAD6U618</accession>
<sequence length="560" mass="62621">MQSASQQKSGAAAGSNYDLRRLVFVCRYFRDICQPFLFEHQSLYTPTVQELVDVPGFNQHDWMEIARNIHRSTIRLKKLAGSPHASSVRSWHVEGDLNYSSLSERNLRVINIGVVTDTYAKMNRTFGSMLGAQKNIRSLRLQGLTIDAAFREGLGSLARLEEVELVYCDITAPEGPILSLRAFTLEQWPGPWKGHCDHPLKLLSAASLRTLSLDNSSNSMALLAALLEEPSAFPNLATLSVMLTDDVLASFLAFLERCPVLTELHILHSFRFSPIRTRVAPTTLPLLTTFTGPRWLASAFIADRPVSTLRLSDHQSYLRPEDQDARVRDLEKLVHAESAVRSFSIIAPMEVAVQLSATITSLFPHLRDLTLALDQHPPVFLAPTAEHPDEDDYEDSDEDYQSDTLDTDTIDLSDSDSLDSRHSGRQYASLPPSPPFSIAPAVPEIRLPGYMYTREGRVIPPVSVTALPVSFIPKPRITSSLIDCICADLVRLPPSLVSLKFGRPAAWLGRPRGTEITEEDVHRAILALTRQLPLLCELEFEIYGSAWTRRADTWIQRYVK</sequence>
<dbReference type="Proteomes" id="UP001222325">
    <property type="component" value="Unassembled WGS sequence"/>
</dbReference>
<reference evidence="2" key="1">
    <citation type="submission" date="2023-03" db="EMBL/GenBank/DDBJ databases">
        <title>Massive genome expansion in bonnet fungi (Mycena s.s.) driven by repeated elements and novel gene families across ecological guilds.</title>
        <authorList>
            <consortium name="Lawrence Berkeley National Laboratory"/>
            <person name="Harder C.B."/>
            <person name="Miyauchi S."/>
            <person name="Viragh M."/>
            <person name="Kuo A."/>
            <person name="Thoen E."/>
            <person name="Andreopoulos B."/>
            <person name="Lu D."/>
            <person name="Skrede I."/>
            <person name="Drula E."/>
            <person name="Henrissat B."/>
            <person name="Morin E."/>
            <person name="Kohler A."/>
            <person name="Barry K."/>
            <person name="LaButti K."/>
            <person name="Morin E."/>
            <person name="Salamov A."/>
            <person name="Lipzen A."/>
            <person name="Mereny Z."/>
            <person name="Hegedus B."/>
            <person name="Baldrian P."/>
            <person name="Stursova M."/>
            <person name="Weitz H."/>
            <person name="Taylor A."/>
            <person name="Grigoriev I.V."/>
            <person name="Nagy L.G."/>
            <person name="Martin F."/>
            <person name="Kauserud H."/>
        </authorList>
    </citation>
    <scope>NUCLEOTIDE SEQUENCE</scope>
    <source>
        <strain evidence="2">CBHHK173m</strain>
    </source>
</reference>
<comment type="caution">
    <text evidence="2">The sequence shown here is derived from an EMBL/GenBank/DDBJ whole genome shotgun (WGS) entry which is preliminary data.</text>
</comment>
<proteinExistence type="predicted"/>
<gene>
    <name evidence="2" type="ORF">B0H15DRAFT_244263</name>
</gene>
<dbReference type="SUPFAM" id="SSF52047">
    <property type="entry name" value="RNI-like"/>
    <property type="match status" value="1"/>
</dbReference>